<sequence length="370" mass="40877">MGSVAARCVSAPPLHVLLFLSALIQKIGHISLISLPGSESGGRGEMAPPRRVCVTGGGGFIASWVVKLLLSRGYAVHATLRDPCDPKNVHLKQLDRASENLHLFKADVLDCETLTRAFEGCEGVFHLATPVPEDNIIDPEAEVMAPAVKGTSNVLKVCLAMKVQKVIVLSSTAAVDFNPNWPQGRLKDESCWSDKECCKENEDWYSVAKIVAEQASLEYAEKNGLTMVTLCPPLVFGPLLQPMVNTSSKFLIYVIKGGPDVMNNKLWHMVDVRDVADALLLVYEKAQSSGRYICAPNNIFTKDLVDLLKKMYPKYSYVNNIIDVEHKAPITSQKLRDLGWESRKLEETLWDSVECYEKVGLMQNSAGRPF</sequence>
<dbReference type="GO" id="GO:0016616">
    <property type="term" value="F:oxidoreductase activity, acting on the CH-OH group of donors, NAD or NADP as acceptor"/>
    <property type="evidence" value="ECO:0007669"/>
    <property type="project" value="TreeGrafter"/>
</dbReference>
<dbReference type="InterPro" id="IPR036291">
    <property type="entry name" value="NAD(P)-bd_dom_sf"/>
</dbReference>
<name>A0AAD8QF79_LOLMU</name>
<dbReference type="PANTHER" id="PTHR10366">
    <property type="entry name" value="NAD DEPENDENT EPIMERASE/DEHYDRATASE"/>
    <property type="match status" value="1"/>
</dbReference>
<keyword evidence="1" id="KW-0560">Oxidoreductase</keyword>
<dbReference type="Pfam" id="PF01370">
    <property type="entry name" value="Epimerase"/>
    <property type="match status" value="1"/>
</dbReference>
<evidence type="ECO:0000256" key="1">
    <source>
        <dbReference type="ARBA" id="ARBA00023002"/>
    </source>
</evidence>
<keyword evidence="4" id="KW-1185">Reference proteome</keyword>
<comment type="caution">
    <text evidence="3">The sequence shown here is derived from an EMBL/GenBank/DDBJ whole genome shotgun (WGS) entry which is preliminary data.</text>
</comment>
<reference evidence="3" key="1">
    <citation type="submission" date="2023-07" db="EMBL/GenBank/DDBJ databases">
        <title>A chromosome-level genome assembly of Lolium multiflorum.</title>
        <authorList>
            <person name="Chen Y."/>
            <person name="Copetti D."/>
            <person name="Kolliker R."/>
            <person name="Studer B."/>
        </authorList>
    </citation>
    <scope>NUCLEOTIDE SEQUENCE</scope>
    <source>
        <strain evidence="3">02402/16</strain>
        <tissue evidence="3">Leaf</tissue>
    </source>
</reference>
<feature type="domain" description="NAD-dependent epimerase/dehydratase" evidence="2">
    <location>
        <begin position="52"/>
        <end position="288"/>
    </location>
</feature>
<accession>A0AAD8QF79</accession>
<dbReference type="AlphaFoldDB" id="A0AAD8QF79"/>
<dbReference type="EMBL" id="JAUUTY010000533">
    <property type="protein sequence ID" value="KAK1600941.1"/>
    <property type="molecule type" value="Genomic_DNA"/>
</dbReference>
<gene>
    <name evidence="3" type="ORF">QYE76_017508</name>
</gene>
<proteinExistence type="predicted"/>
<dbReference type="InterPro" id="IPR001509">
    <property type="entry name" value="Epimerase_deHydtase"/>
</dbReference>
<evidence type="ECO:0000313" key="4">
    <source>
        <dbReference type="Proteomes" id="UP001231189"/>
    </source>
</evidence>
<evidence type="ECO:0000259" key="2">
    <source>
        <dbReference type="Pfam" id="PF01370"/>
    </source>
</evidence>
<dbReference type="CDD" id="cd08958">
    <property type="entry name" value="FR_SDR_e"/>
    <property type="match status" value="1"/>
</dbReference>
<organism evidence="3 4">
    <name type="scientific">Lolium multiflorum</name>
    <name type="common">Italian ryegrass</name>
    <name type="synonym">Lolium perenne subsp. multiflorum</name>
    <dbReference type="NCBI Taxonomy" id="4521"/>
    <lineage>
        <taxon>Eukaryota</taxon>
        <taxon>Viridiplantae</taxon>
        <taxon>Streptophyta</taxon>
        <taxon>Embryophyta</taxon>
        <taxon>Tracheophyta</taxon>
        <taxon>Spermatophyta</taxon>
        <taxon>Magnoliopsida</taxon>
        <taxon>Liliopsida</taxon>
        <taxon>Poales</taxon>
        <taxon>Poaceae</taxon>
        <taxon>BOP clade</taxon>
        <taxon>Pooideae</taxon>
        <taxon>Poodae</taxon>
        <taxon>Poeae</taxon>
        <taxon>Poeae Chloroplast Group 2 (Poeae type)</taxon>
        <taxon>Loliodinae</taxon>
        <taxon>Loliinae</taxon>
        <taxon>Lolium</taxon>
    </lineage>
</organism>
<dbReference type="PANTHER" id="PTHR10366:SF702">
    <property type="entry name" value="NAD-DEPENDENT EPIMERASE_DEHYDRATASE DOMAIN-CONTAINING PROTEIN"/>
    <property type="match status" value="1"/>
</dbReference>
<dbReference type="Gene3D" id="3.40.50.720">
    <property type="entry name" value="NAD(P)-binding Rossmann-like Domain"/>
    <property type="match status" value="1"/>
</dbReference>
<protein>
    <recommendedName>
        <fullName evidence="2">NAD-dependent epimerase/dehydratase domain-containing protein</fullName>
    </recommendedName>
</protein>
<dbReference type="Proteomes" id="UP001231189">
    <property type="component" value="Unassembled WGS sequence"/>
</dbReference>
<dbReference type="FunFam" id="3.40.50.720:FF:000382">
    <property type="entry name" value="NAD(P)-binding Rossmann-fold superfamily protein"/>
    <property type="match status" value="1"/>
</dbReference>
<dbReference type="InterPro" id="IPR050425">
    <property type="entry name" value="NAD(P)_dehydrat-like"/>
</dbReference>
<dbReference type="SUPFAM" id="SSF51735">
    <property type="entry name" value="NAD(P)-binding Rossmann-fold domains"/>
    <property type="match status" value="1"/>
</dbReference>
<evidence type="ECO:0000313" key="3">
    <source>
        <dbReference type="EMBL" id="KAK1600941.1"/>
    </source>
</evidence>